<name>A0AA46TLC7_9ACTN</name>
<dbReference type="PROSITE" id="PS51257">
    <property type="entry name" value="PROKAR_LIPOPROTEIN"/>
    <property type="match status" value="1"/>
</dbReference>
<evidence type="ECO:0000313" key="4">
    <source>
        <dbReference type="Proteomes" id="UP001164390"/>
    </source>
</evidence>
<gene>
    <name evidence="3" type="ORF">L0C25_08250</name>
</gene>
<protein>
    <recommendedName>
        <fullName evidence="5">Ig-like domain-containing protein</fullName>
    </recommendedName>
</protein>
<organism evidence="3 4">
    <name type="scientific">Solicola gregarius</name>
    <dbReference type="NCBI Taxonomy" id="2908642"/>
    <lineage>
        <taxon>Bacteria</taxon>
        <taxon>Bacillati</taxon>
        <taxon>Actinomycetota</taxon>
        <taxon>Actinomycetes</taxon>
        <taxon>Propionibacteriales</taxon>
        <taxon>Nocardioidaceae</taxon>
        <taxon>Solicola</taxon>
    </lineage>
</organism>
<dbReference type="Proteomes" id="UP001164390">
    <property type="component" value="Chromosome"/>
</dbReference>
<reference evidence="3" key="1">
    <citation type="submission" date="2022-01" db="EMBL/GenBank/DDBJ databases">
        <title>Nocardioidaceae gen. sp. A5X3R13.</title>
        <authorList>
            <person name="Lopez Marin M.A."/>
            <person name="Uhlik O."/>
        </authorList>
    </citation>
    <scope>NUCLEOTIDE SEQUENCE</scope>
    <source>
        <strain evidence="3">A5X3R13</strain>
    </source>
</reference>
<dbReference type="AlphaFoldDB" id="A0AA46TLC7"/>
<dbReference type="EMBL" id="CP094970">
    <property type="protein sequence ID" value="UYM07054.1"/>
    <property type="molecule type" value="Genomic_DNA"/>
</dbReference>
<feature type="region of interest" description="Disordered" evidence="1">
    <location>
        <begin position="21"/>
        <end position="57"/>
    </location>
</feature>
<evidence type="ECO:0000313" key="3">
    <source>
        <dbReference type="EMBL" id="UYM07054.1"/>
    </source>
</evidence>
<sequence>MAIGRGLAAAAMLAAALTACTSSAGDEPDDPASTPSGSPKSESESGPPRVAGGVASPGSLTAFDCAADDAGAWSATGTLTNTESDPADFRVTIVVAPPDAASGRAREITVTDVPSGESTEFRAKKLPDTAGDDVACSVQVALLS</sequence>
<evidence type="ECO:0000256" key="1">
    <source>
        <dbReference type="SAM" id="MobiDB-lite"/>
    </source>
</evidence>
<keyword evidence="4" id="KW-1185">Reference proteome</keyword>
<dbReference type="KEGG" id="sgrg:L0C25_08250"/>
<accession>A0AA46TLC7</accession>
<keyword evidence="2" id="KW-0732">Signal</keyword>
<evidence type="ECO:0008006" key="5">
    <source>
        <dbReference type="Google" id="ProtNLM"/>
    </source>
</evidence>
<proteinExistence type="predicted"/>
<feature type="compositionally biased region" description="Low complexity" evidence="1">
    <location>
        <begin position="33"/>
        <end position="48"/>
    </location>
</feature>
<feature type="chain" id="PRO_5041418500" description="Ig-like domain-containing protein" evidence="2">
    <location>
        <begin position="25"/>
        <end position="144"/>
    </location>
</feature>
<feature type="signal peptide" evidence="2">
    <location>
        <begin position="1"/>
        <end position="24"/>
    </location>
</feature>
<evidence type="ECO:0000256" key="2">
    <source>
        <dbReference type="SAM" id="SignalP"/>
    </source>
</evidence>
<dbReference type="RefSeq" id="WP_271635998.1">
    <property type="nucleotide sequence ID" value="NZ_CP094970.1"/>
</dbReference>